<proteinExistence type="predicted"/>
<evidence type="ECO:0000313" key="1">
    <source>
        <dbReference type="EMBL" id="KAJ3592217.1"/>
    </source>
</evidence>
<evidence type="ECO:0000313" key="2">
    <source>
        <dbReference type="Proteomes" id="UP001148018"/>
    </source>
</evidence>
<protein>
    <submittedName>
        <fullName evidence="1">Uncharacterized protein</fullName>
    </submittedName>
</protein>
<accession>A0A9Q0DT86</accession>
<dbReference type="AlphaFoldDB" id="A0A9Q0DT86"/>
<dbReference type="InterPro" id="IPR026698">
    <property type="entry name" value="UPF_C3orf38"/>
</dbReference>
<keyword evidence="2" id="KW-1185">Reference proteome</keyword>
<name>A0A9Q0DT86_9TELE</name>
<dbReference type="Proteomes" id="UP001148018">
    <property type="component" value="Unassembled WGS sequence"/>
</dbReference>
<comment type="caution">
    <text evidence="1">The sequence shown here is derived from an EMBL/GenBank/DDBJ whole genome shotgun (WGS) entry which is preliminary data.</text>
</comment>
<gene>
    <name evidence="1" type="ORF">NHX12_007345</name>
</gene>
<dbReference type="PANTHER" id="PTHR21084:SF1">
    <property type="entry name" value="DENSE INCISORS"/>
    <property type="match status" value="1"/>
</dbReference>
<feature type="non-terminal residue" evidence="1">
    <location>
        <position position="1"/>
    </location>
</feature>
<dbReference type="Pfam" id="PF15008">
    <property type="entry name" value="DUF4518"/>
    <property type="match status" value="1"/>
</dbReference>
<dbReference type="EMBL" id="JANIIK010000113">
    <property type="protein sequence ID" value="KAJ3592217.1"/>
    <property type="molecule type" value="Genomic_DNA"/>
</dbReference>
<dbReference type="OrthoDB" id="6407068at2759"/>
<organism evidence="1 2">
    <name type="scientific">Muraenolepis orangiensis</name>
    <name type="common">Patagonian moray cod</name>
    <dbReference type="NCBI Taxonomy" id="630683"/>
    <lineage>
        <taxon>Eukaryota</taxon>
        <taxon>Metazoa</taxon>
        <taxon>Chordata</taxon>
        <taxon>Craniata</taxon>
        <taxon>Vertebrata</taxon>
        <taxon>Euteleostomi</taxon>
        <taxon>Actinopterygii</taxon>
        <taxon>Neopterygii</taxon>
        <taxon>Teleostei</taxon>
        <taxon>Neoteleostei</taxon>
        <taxon>Acanthomorphata</taxon>
        <taxon>Zeiogadaria</taxon>
        <taxon>Gadariae</taxon>
        <taxon>Gadiformes</taxon>
        <taxon>Muraenolepidoidei</taxon>
        <taxon>Muraenolepididae</taxon>
        <taxon>Muraenolepis</taxon>
    </lineage>
</organism>
<dbReference type="PANTHER" id="PTHR21084">
    <property type="entry name" value="DENSE INCISORS"/>
    <property type="match status" value="1"/>
</dbReference>
<reference evidence="1" key="1">
    <citation type="submission" date="2022-07" db="EMBL/GenBank/DDBJ databases">
        <title>Chromosome-level genome of Muraenolepis orangiensis.</title>
        <authorList>
            <person name="Kim J."/>
        </authorList>
    </citation>
    <scope>NUCLEOTIDE SEQUENCE</scope>
    <source>
        <strain evidence="1">KU_S4_2022</strain>
        <tissue evidence="1">Muscle</tissue>
    </source>
</reference>
<dbReference type="SUPFAM" id="SSF54427">
    <property type="entry name" value="NTF2-like"/>
    <property type="match status" value="1"/>
</dbReference>
<sequence>MAGLSEKERVGCARLLSTMSDTELRGLLDTVTNKMIQYLAMEGVAVPPSSEKHQLVKTTVELWSTGKELSHQAPLPERGIQSTEINADTLGQEFCRWFFELLNSRNPSLVQTPQDWGPQHFWTDAKLNLISNAVGELQQQYEGAQLVSTRLLALAEGERLILSPNLGSHGLRVLSSPHGLVLVAVAGTIHREASFLGIFEQVFGLIWSPTDNTWKIKFIDLKGAARDVVSVCWLARAGKSGRFGRESAGDCQTL</sequence>
<dbReference type="InterPro" id="IPR032710">
    <property type="entry name" value="NTF2-like_dom_sf"/>
</dbReference>